<dbReference type="PANTHER" id="PTHR22881:SF12">
    <property type="entry name" value="BROMODOMAIN-CONTAINING PROTEIN 7"/>
    <property type="match status" value="1"/>
</dbReference>
<feature type="compositionally biased region" description="Basic and acidic residues" evidence="8">
    <location>
        <begin position="274"/>
        <end position="287"/>
    </location>
</feature>
<feature type="compositionally biased region" description="Polar residues" evidence="8">
    <location>
        <begin position="260"/>
        <end position="273"/>
    </location>
</feature>
<dbReference type="PROSITE" id="PS50014">
    <property type="entry name" value="BROMODOMAIN_2"/>
    <property type="match status" value="1"/>
</dbReference>
<dbReference type="Ensembl" id="ENSOABT00000078336.1">
    <property type="protein sequence ID" value="ENSOABP00000072258.1"/>
    <property type="gene ID" value="ENSOABG00000021647.2"/>
</dbReference>
<evidence type="ECO:0000256" key="7">
    <source>
        <dbReference type="SAM" id="Coils"/>
    </source>
</evidence>
<dbReference type="PANTHER" id="PTHR22881">
    <property type="entry name" value="BROMODOMAIN CONTAINING PROTEIN"/>
    <property type="match status" value="1"/>
</dbReference>
<sequence>MGKKHKKHKSEKHGYEEYGDRPLKLVLKVSGNEVTTGSSSLDTFYDEQPADFDKPKDKKKKKKKDKEKSFGSPEEEKGKKKVTKKKKGQDADGDDDREQSRTPIRSEIDKQEEKEQTPLQEALNQLIRQLQRKDPNAFFSFPVTDLIAPGYSAVIKRPMDFSTMKDKVKKECYQSLDELKVDFRIMCENAMIYNKPETIYHKAARKLLHSGMKILSQERLDSLKQSIDFMAGLDPSAKQPLKSEEQTSTFLDQNKEGPVTTDSSERSQTPSTPRQDKDSKDEAAKAEKELEEIRKVIEESGGKLSNRVLQSDLEFARRKSDGSTTLAILNPADPSAGDVGYCPVKLGMMSNRLQSGVNTLQGFREDKRNRITPVSYMNYGPFTSYAPTYDSSFANISKEDSDLIYSFYGDESSLQGSDSLSEFLAKSEEYVYKLADNFLDAVTNGEHSRILKDTEQQVEQLSIIQEDKDGMEVADPQASDRLDFLRSAAGLQMTEELSEEALNIQQKLDETTKLLRNLQEVQRERLSAKQPPNMICLLAPTAKELELAEKVTSNLAELTSQVAPCDVSSIYGIRKAMGIAAPPDPPELFIDLTTVQDTAEAMETSCPDVPVIAV</sequence>
<organism evidence="10 11">
    <name type="scientific">Oreochromis aureus</name>
    <name type="common">Israeli tilapia</name>
    <name type="synonym">Chromis aureus</name>
    <dbReference type="NCBI Taxonomy" id="47969"/>
    <lineage>
        <taxon>Eukaryota</taxon>
        <taxon>Metazoa</taxon>
        <taxon>Chordata</taxon>
        <taxon>Craniata</taxon>
        <taxon>Vertebrata</taxon>
        <taxon>Euteleostomi</taxon>
        <taxon>Actinopterygii</taxon>
        <taxon>Neopterygii</taxon>
        <taxon>Teleostei</taxon>
        <taxon>Neoteleostei</taxon>
        <taxon>Acanthomorphata</taxon>
        <taxon>Ovalentaria</taxon>
        <taxon>Cichlomorphae</taxon>
        <taxon>Cichliformes</taxon>
        <taxon>Cichlidae</taxon>
        <taxon>African cichlids</taxon>
        <taxon>Pseudocrenilabrinae</taxon>
        <taxon>Oreochromini</taxon>
        <taxon>Oreochromis</taxon>
    </lineage>
</organism>
<reference evidence="10" key="2">
    <citation type="submission" date="2025-08" db="UniProtKB">
        <authorList>
            <consortium name="Ensembl"/>
        </authorList>
    </citation>
    <scope>IDENTIFICATION</scope>
</reference>
<evidence type="ECO:0000256" key="2">
    <source>
        <dbReference type="ARBA" id="ARBA00023015"/>
    </source>
</evidence>
<evidence type="ECO:0000256" key="1">
    <source>
        <dbReference type="ARBA" id="ARBA00004123"/>
    </source>
</evidence>
<dbReference type="CDD" id="cd05513">
    <property type="entry name" value="Bromo_brd7_like"/>
    <property type="match status" value="1"/>
</dbReference>
<dbReference type="Proteomes" id="UP000472276">
    <property type="component" value="Unassembled WGS sequence"/>
</dbReference>
<evidence type="ECO:0000256" key="6">
    <source>
        <dbReference type="PROSITE-ProRule" id="PRU00035"/>
    </source>
</evidence>
<proteinExistence type="predicted"/>
<dbReference type="Pfam" id="PF00439">
    <property type="entry name" value="Bromodomain"/>
    <property type="match status" value="1"/>
</dbReference>
<dbReference type="SMART" id="SM00297">
    <property type="entry name" value="BROMO"/>
    <property type="match status" value="1"/>
</dbReference>
<evidence type="ECO:0000256" key="8">
    <source>
        <dbReference type="SAM" id="MobiDB-lite"/>
    </source>
</evidence>
<gene>
    <name evidence="10" type="primary">BRD7</name>
</gene>
<feature type="compositionally biased region" description="Polar residues" evidence="8">
    <location>
        <begin position="32"/>
        <end position="42"/>
    </location>
</feature>
<accession>A0AAZ1XXJ0</accession>
<feature type="compositionally biased region" description="Basic and acidic residues" evidence="8">
    <location>
        <begin position="98"/>
        <end position="116"/>
    </location>
</feature>
<dbReference type="InterPro" id="IPR021900">
    <property type="entry name" value="DUF3512"/>
</dbReference>
<comment type="subcellular location">
    <subcellularLocation>
        <location evidence="1">Nucleus</location>
    </subcellularLocation>
</comment>
<dbReference type="GeneID" id="116325575"/>
<dbReference type="GO" id="GO:0005634">
    <property type="term" value="C:nucleus"/>
    <property type="evidence" value="ECO:0007669"/>
    <property type="project" value="UniProtKB-SubCell"/>
</dbReference>
<dbReference type="GO" id="GO:0006357">
    <property type="term" value="P:regulation of transcription by RNA polymerase II"/>
    <property type="evidence" value="ECO:0007669"/>
    <property type="project" value="TreeGrafter"/>
</dbReference>
<evidence type="ECO:0000256" key="4">
    <source>
        <dbReference type="ARBA" id="ARBA00023163"/>
    </source>
</evidence>
<evidence type="ECO:0000256" key="5">
    <source>
        <dbReference type="ARBA" id="ARBA00023242"/>
    </source>
</evidence>
<dbReference type="Pfam" id="PF12024">
    <property type="entry name" value="DUF3512"/>
    <property type="match status" value="1"/>
</dbReference>
<dbReference type="AlphaFoldDB" id="A0AAZ1XXJ0"/>
<protein>
    <recommendedName>
        <fullName evidence="9">Bromo domain-containing protein</fullName>
    </recommendedName>
</protein>
<dbReference type="RefSeq" id="XP_031602372.1">
    <property type="nucleotide sequence ID" value="XM_031746512.2"/>
</dbReference>
<dbReference type="InterPro" id="IPR001487">
    <property type="entry name" value="Bromodomain"/>
</dbReference>
<evidence type="ECO:0000256" key="3">
    <source>
        <dbReference type="ARBA" id="ARBA00023117"/>
    </source>
</evidence>
<name>A0AAZ1XXJ0_OREAU</name>
<reference evidence="11" key="1">
    <citation type="submission" date="2020-03" db="EMBL/GenBank/DDBJ databases">
        <title>Evolution of repeat sequences and sex chromosomes of tilapia species revealed by chromosome-level genomes.</title>
        <authorList>
            <person name="Xu L."/>
            <person name="Tao W."/>
            <person name="Wang D."/>
            <person name="Zhou Q."/>
        </authorList>
    </citation>
    <scope>NUCLEOTIDE SEQUENCE [LARGE SCALE GENOMIC DNA]</scope>
    <source>
        <strain evidence="11">Israel</strain>
    </source>
</reference>
<evidence type="ECO:0000313" key="11">
    <source>
        <dbReference type="Proteomes" id="UP000472276"/>
    </source>
</evidence>
<keyword evidence="7" id="KW-0175">Coiled coil</keyword>
<reference evidence="10" key="3">
    <citation type="submission" date="2025-09" db="UniProtKB">
        <authorList>
            <consortium name="Ensembl"/>
        </authorList>
    </citation>
    <scope>IDENTIFICATION</scope>
</reference>
<evidence type="ECO:0000259" key="9">
    <source>
        <dbReference type="PROSITE" id="PS50014"/>
    </source>
</evidence>
<keyword evidence="3 6" id="KW-0103">Bromodomain</keyword>
<keyword evidence="2" id="KW-0805">Transcription regulation</keyword>
<keyword evidence="4" id="KW-0804">Transcription</keyword>
<evidence type="ECO:0000313" key="10">
    <source>
        <dbReference type="Ensembl" id="ENSOABP00000072258.1"/>
    </source>
</evidence>
<feature type="compositionally biased region" description="Basic and acidic residues" evidence="8">
    <location>
        <begin position="12"/>
        <end position="23"/>
    </location>
</feature>
<feature type="region of interest" description="Disordered" evidence="8">
    <location>
        <begin position="1"/>
        <end position="118"/>
    </location>
</feature>
<feature type="coiled-coil region" evidence="7">
    <location>
        <begin position="494"/>
        <end position="524"/>
    </location>
</feature>
<dbReference type="InterPro" id="IPR036427">
    <property type="entry name" value="Bromodomain-like_sf"/>
</dbReference>
<dbReference type="SUPFAM" id="SSF47370">
    <property type="entry name" value="Bromodomain"/>
    <property type="match status" value="1"/>
</dbReference>
<dbReference type="PRINTS" id="PR00503">
    <property type="entry name" value="BROMODOMAIN"/>
</dbReference>
<feature type="domain" description="Bromo" evidence="9">
    <location>
        <begin position="131"/>
        <end position="201"/>
    </location>
</feature>
<feature type="compositionally biased region" description="Basic and acidic residues" evidence="8">
    <location>
        <begin position="66"/>
        <end position="78"/>
    </location>
</feature>
<feature type="compositionally biased region" description="Basic residues" evidence="8">
    <location>
        <begin position="1"/>
        <end position="11"/>
    </location>
</feature>
<dbReference type="InterPro" id="IPR051831">
    <property type="entry name" value="Bromodomain_contain_prot"/>
</dbReference>
<keyword evidence="11" id="KW-1185">Reference proteome</keyword>
<feature type="region of interest" description="Disordered" evidence="8">
    <location>
        <begin position="234"/>
        <end position="287"/>
    </location>
</feature>
<dbReference type="Gene3D" id="1.20.920.10">
    <property type="entry name" value="Bromodomain-like"/>
    <property type="match status" value="1"/>
</dbReference>
<keyword evidence="5" id="KW-0539">Nucleus</keyword>